<feature type="domain" description="Ndc10" evidence="3">
    <location>
        <begin position="329"/>
        <end position="623"/>
    </location>
</feature>
<reference evidence="4" key="1">
    <citation type="journal article" date="2019" name="Mol. Microbiol.">
        <title>Snf2 controls pulcherriminic acid biosynthesis and antifungal activity of the biocontrol yeast Metschnikowia pulcherrima.</title>
        <authorList>
            <person name="Gore-Lloyd D."/>
            <person name="Sumann I."/>
            <person name="Brachmann A.O."/>
            <person name="Schneeberger K."/>
            <person name="Ortiz-Merino R.A."/>
            <person name="Moreno-Beltran M."/>
            <person name="Schlafli M."/>
            <person name="Kirner P."/>
            <person name="Santos Kron A."/>
            <person name="Rueda-Mejia M.P."/>
            <person name="Somerville V."/>
            <person name="Wolfe K.H."/>
            <person name="Piel J."/>
            <person name="Ahrens C.H."/>
            <person name="Henk D."/>
            <person name="Freimoser F.M."/>
        </authorList>
    </citation>
    <scope>NUCLEOTIDE SEQUENCE</scope>
    <source>
        <strain evidence="4">APC 1.2</strain>
    </source>
</reference>
<feature type="region of interest" description="Disordered" evidence="1">
    <location>
        <begin position="26"/>
        <end position="55"/>
    </location>
</feature>
<feature type="compositionally biased region" description="Polar residues" evidence="1">
    <location>
        <begin position="34"/>
        <end position="45"/>
    </location>
</feature>
<evidence type="ECO:0000256" key="1">
    <source>
        <dbReference type="SAM" id="MobiDB-lite"/>
    </source>
</evidence>
<evidence type="ECO:0000313" key="6">
    <source>
        <dbReference type="EMBL" id="QBM90970.1"/>
    </source>
</evidence>
<dbReference type="Pfam" id="PF16787">
    <property type="entry name" value="NDC10_II"/>
    <property type="match status" value="1"/>
</dbReference>
<keyword evidence="8" id="KW-1185">Reference proteome</keyword>
<dbReference type="Gene3D" id="1.10.443.20">
    <property type="entry name" value="Centromere DNA-binding protein complex CBF3 subunit, domain 2"/>
    <property type="match status" value="1"/>
</dbReference>
<name>A0A4P6XS92_9ASCO</name>
<dbReference type="InterPro" id="IPR038279">
    <property type="entry name" value="Ndc10_dom2_sf"/>
</dbReference>
<protein>
    <submittedName>
        <fullName evidence="4">Transcriptional activator of glycolytic enzymes</fullName>
    </submittedName>
</protein>
<dbReference type="InterPro" id="IPR052146">
    <property type="entry name" value="HOT1"/>
</dbReference>
<dbReference type="InterPro" id="IPR031872">
    <property type="entry name" value="NDC10_II"/>
</dbReference>
<evidence type="ECO:0000313" key="5">
    <source>
        <dbReference type="EMBL" id="QBM90428.1"/>
    </source>
</evidence>
<dbReference type="EMBL" id="CP034462">
    <property type="protein sequence ID" value="QBM90970.1"/>
    <property type="molecule type" value="Genomic_DNA"/>
</dbReference>
<dbReference type="Proteomes" id="UP000292447">
    <property type="component" value="Chromosome V"/>
</dbReference>
<dbReference type="GO" id="GO:0000981">
    <property type="term" value="F:DNA-binding transcription factor activity, RNA polymerase II-specific"/>
    <property type="evidence" value="ECO:0007669"/>
    <property type="project" value="TreeGrafter"/>
</dbReference>
<reference evidence="8" key="2">
    <citation type="submission" date="2019-03" db="EMBL/GenBank/DDBJ databases">
        <title>Snf2 controls pulcherriminic acid biosynthesis and connects pigmentation and antifungal activity of the yeast Metschnikowia pulcherrima.</title>
        <authorList>
            <person name="Gore-Lloyd D."/>
            <person name="Sumann I."/>
            <person name="Brachmann A.O."/>
            <person name="Schneeberger K."/>
            <person name="Ortiz-Merino R.A."/>
            <person name="Moreno-Beltran M."/>
            <person name="Schlaefli M."/>
            <person name="Kirner P."/>
            <person name="Santos Kron A."/>
            <person name="Wolfe K.H."/>
            <person name="Piel J."/>
            <person name="Ahrens C.H."/>
            <person name="Henk D."/>
            <person name="Freimoser F.M."/>
        </authorList>
    </citation>
    <scope>NUCLEOTIDE SEQUENCE [LARGE SCALE GENOMIC DNA]</scope>
    <source>
        <strain evidence="8">APC 1.2</strain>
    </source>
</reference>
<evidence type="ECO:0000313" key="7">
    <source>
        <dbReference type="EMBL" id="QBM90971.1"/>
    </source>
</evidence>
<dbReference type="EMBL" id="CP034460">
    <property type="protein sequence ID" value="QBM90428.1"/>
    <property type="molecule type" value="Genomic_DNA"/>
</dbReference>
<evidence type="ECO:0000313" key="4">
    <source>
        <dbReference type="EMBL" id="QBM90427.1"/>
    </source>
</evidence>
<evidence type="ECO:0000259" key="3">
    <source>
        <dbReference type="Pfam" id="PF16787"/>
    </source>
</evidence>
<dbReference type="STRING" id="2163413.A0A4P6XS92"/>
<dbReference type="Pfam" id="PF12550">
    <property type="entry name" value="GCR1_C"/>
    <property type="match status" value="1"/>
</dbReference>
<dbReference type="Proteomes" id="UP000292447">
    <property type="component" value="Chromosome VII"/>
</dbReference>
<proteinExistence type="predicted"/>
<evidence type="ECO:0000259" key="2">
    <source>
        <dbReference type="Pfam" id="PF12550"/>
    </source>
</evidence>
<evidence type="ECO:0000313" key="8">
    <source>
        <dbReference type="Proteomes" id="UP000292447"/>
    </source>
</evidence>
<dbReference type="InterPro" id="IPR022210">
    <property type="entry name" value="TF_GCR1-like"/>
</dbReference>
<gene>
    <name evidence="4" type="primary">MPUL0E06760</name>
    <name evidence="5" type="synonym">MPUL0E06770</name>
    <name evidence="6" type="synonym">MPUL0G00100</name>
    <name evidence="7" type="synonym">MPUL0G00110</name>
    <name evidence="4" type="ORF">METSCH_E06760</name>
    <name evidence="5" type="ORF">METSCH_E06770</name>
    <name evidence="6" type="ORF">METSCH_G00100</name>
    <name evidence="7" type="ORF">METSCH_G00110</name>
</gene>
<dbReference type="GO" id="GO:0060963">
    <property type="term" value="P:positive regulation of ribosomal protein gene transcription by RNA polymerase II"/>
    <property type="evidence" value="ECO:0007669"/>
    <property type="project" value="TreeGrafter"/>
</dbReference>
<dbReference type="AlphaFoldDB" id="A0A4P6XS92"/>
<dbReference type="PANTHER" id="PTHR37784">
    <property type="entry name" value="PROTEIN MSN1"/>
    <property type="match status" value="1"/>
</dbReference>
<organism evidence="4 8">
    <name type="scientific">Metschnikowia aff. pulcherrima</name>
    <dbReference type="NCBI Taxonomy" id="2163413"/>
    <lineage>
        <taxon>Eukaryota</taxon>
        <taxon>Fungi</taxon>
        <taxon>Dikarya</taxon>
        <taxon>Ascomycota</taxon>
        <taxon>Saccharomycotina</taxon>
        <taxon>Pichiomycetes</taxon>
        <taxon>Metschnikowiaceae</taxon>
        <taxon>Metschnikowia</taxon>
    </lineage>
</organism>
<feature type="domain" description="Transcription activator GCR1-like" evidence="2">
    <location>
        <begin position="812"/>
        <end position="891"/>
    </location>
</feature>
<dbReference type="PANTHER" id="PTHR37784:SF4">
    <property type="entry name" value="TRANSCRIPTION FACTOR-LIKE PROTEIN EUC1"/>
    <property type="match status" value="1"/>
</dbReference>
<dbReference type="EMBL" id="CP034460">
    <property type="protein sequence ID" value="QBM90427.1"/>
    <property type="molecule type" value="Genomic_DNA"/>
</dbReference>
<dbReference type="GO" id="GO:0000978">
    <property type="term" value="F:RNA polymerase II cis-regulatory region sequence-specific DNA binding"/>
    <property type="evidence" value="ECO:0007669"/>
    <property type="project" value="TreeGrafter"/>
</dbReference>
<accession>A0A4P6XS92</accession>
<sequence length="921" mass="105611">MRKTQGTLGATSALKKFYVSVDDSLMDESDSDNESINTSGTARMTDSTRDTDISGINNTEMRDEAQTQKNLHFEVRELTIPNFDHTEAVKGPPPSILDLEKFEMTINFINRMEYPGILLGKSKMSLQVHHSKVQKGKMNGAEKQLFVYINTILQHPKCLRVTDFKNGTNRAYTSAIERYVLFMAKEGYGADNFVVDGVLMRKCCEEFIESKLTTDGMETQDYFATIEHFRYACSLLFRCIGIYKTTDIVNESVRLSTIDRDWVRVPNISEVSDYAKERCRQKASMERDNFWNRGRKVDSTYTIDEFRQMMLNMYKLTGSGKRKDIFDGINSILEFNLGHHLLLRGQSKRSLELSRSSYDFTPISDGKIRVLAFKTTEGKTVSAKTGPQMMAAARSKDVLTCLVAGYVFSLWYRFDFERHYAPLFGEDAPDFLEKKDWYLIKVLFAHKGKARSNGEISYSHENNLVSQCFETIGFRSDKKTHVGRKSGARIADSNSVEEAQVLRAGQWNQSDAYHRSYSSPFPMKFILSSAGFREDEPYVIARNIEPPAELQAKIFPWIERILPLVLDKEKSENHMIFCMQDTAAVEFLEMLVRFRSVLLQDLAVLVDLVPDSIFCKHEITKDPMFLEFKARVNKAMENPSLFDCLDETKTAVSLVSSVYLAKVKIIQLGVDRSHNLLVGTSETLIREFGLLKAYLVKNATETLDVVRAAVNDQMMELKLVQDELNLARYENLCLRLNAVESTLKNVNSSVDFIKNFLVSSGTHRIEHEESVVEVTPSNVIEELEDNDETQFTQTEESVVDVADFAKQNPQLKISKKTKTVPELMQEWYESTLGRPSVEDKNRIYKDKWRKGCSTYKRRSVIIKFINKELICTKAHYSSTREELGRKLEKVRIHRNLSLNKLTEMIRKKEKCVREELVAASL</sequence>
<dbReference type="EMBL" id="CP034462">
    <property type="protein sequence ID" value="QBM90971.1"/>
    <property type="molecule type" value="Genomic_DNA"/>
</dbReference>